<dbReference type="Pfam" id="PF04979">
    <property type="entry name" value="IPP-2"/>
    <property type="match status" value="1"/>
</dbReference>
<reference evidence="4" key="1">
    <citation type="submission" date="2025-08" db="UniProtKB">
        <authorList>
            <consortium name="RefSeq"/>
        </authorList>
    </citation>
    <scope>IDENTIFICATION</scope>
    <source>
        <tissue evidence="4">Leukocyte</tissue>
    </source>
</reference>
<dbReference type="OrthoDB" id="551302at2759"/>
<accession>A0A8B7TIJ0</accession>
<protein>
    <submittedName>
        <fullName evidence="4">Uncharacterized protein LOC109674055 isoform X3</fullName>
    </submittedName>
</protein>
<dbReference type="PANTHER" id="PTHR12398:SF8">
    <property type="entry name" value="RIKEN CDNA 2810408A11 GENE"/>
    <property type="match status" value="1"/>
</dbReference>
<feature type="region of interest" description="Disordered" evidence="3">
    <location>
        <begin position="1"/>
        <end position="34"/>
    </location>
</feature>
<keyword evidence="2" id="KW-0650">Protein phosphatase inhibitor</keyword>
<organism evidence="4">
    <name type="scientific">Castor canadensis</name>
    <name type="common">American beaver</name>
    <dbReference type="NCBI Taxonomy" id="51338"/>
    <lineage>
        <taxon>Eukaryota</taxon>
        <taxon>Metazoa</taxon>
        <taxon>Chordata</taxon>
        <taxon>Craniata</taxon>
        <taxon>Vertebrata</taxon>
        <taxon>Euteleostomi</taxon>
        <taxon>Mammalia</taxon>
        <taxon>Eutheria</taxon>
        <taxon>Euarchontoglires</taxon>
        <taxon>Glires</taxon>
        <taxon>Rodentia</taxon>
        <taxon>Castorimorpha</taxon>
        <taxon>Castoridae</taxon>
        <taxon>Castor</taxon>
    </lineage>
</organism>
<dbReference type="PANTHER" id="PTHR12398">
    <property type="entry name" value="PROTEIN PHOSPHATASE INHIBITOR"/>
    <property type="match status" value="1"/>
</dbReference>
<dbReference type="GO" id="GO:0004864">
    <property type="term" value="F:protein phosphatase inhibitor activity"/>
    <property type="evidence" value="ECO:0007669"/>
    <property type="project" value="UniProtKB-KW"/>
</dbReference>
<evidence type="ECO:0000313" key="4">
    <source>
        <dbReference type="RefSeq" id="XP_020006766.1"/>
    </source>
</evidence>
<comment type="similarity">
    <text evidence="1">Belongs to the protein phosphatase inhibitor 2 family.</text>
</comment>
<dbReference type="AlphaFoldDB" id="A0A8B7TIJ0"/>
<feature type="compositionally biased region" description="Polar residues" evidence="3">
    <location>
        <begin position="401"/>
        <end position="424"/>
    </location>
</feature>
<evidence type="ECO:0000256" key="1">
    <source>
        <dbReference type="ARBA" id="ARBA00005472"/>
    </source>
</evidence>
<dbReference type="InterPro" id="IPR007062">
    <property type="entry name" value="PPI-2"/>
</dbReference>
<feature type="region of interest" description="Disordered" evidence="3">
    <location>
        <begin position="362"/>
        <end position="459"/>
    </location>
</feature>
<evidence type="ECO:0000256" key="3">
    <source>
        <dbReference type="SAM" id="MobiDB-lite"/>
    </source>
</evidence>
<feature type="compositionally biased region" description="Polar residues" evidence="3">
    <location>
        <begin position="363"/>
        <end position="393"/>
    </location>
</feature>
<sequence length="459" mass="48952">MEKQGPLRAASGVSGEFPERATGGVPGGVRGVEADSGLPSGVALFHSSGPALHPGSIVTRSPGSSRPSDGVVALGSRSIQHPGEIASPSLGTGISPGGFNATGVPGASSPDFGGLSSGCSARSGSTCLNHHSYEDRPRSILKNSSSILMQTSPSAEKKSQHWDEMNILATYHPTDKDYGFMKVDESSTPYHRLQDSDEDLSAGPSFKVTPESLAERFATMDNFLPKVLQYGDNRSSRAEDRFSKTHSSDFDKHRKTHYNEGKFLKTQKNLPLNNDSDFSGGSTSISSGIQGVMMDPKPRPVERAWAGRLTRGVKDETNLVTSSHVLDDKGSAGLTWVIEAPISTEGHLLDHTGNQFRDHKANESSLNMTVTPSQPGTTMSCKDNASQMASNWDQWLGTKGLSCQSPGSSENECGSSQNPPSWTGQRRDPGQRQGVKPRSSSGLWERKPDHGKCSQLGVG</sequence>
<gene>
    <name evidence="4" type="primary">LOC109674055</name>
</gene>
<evidence type="ECO:0000256" key="2">
    <source>
        <dbReference type="ARBA" id="ARBA00023272"/>
    </source>
</evidence>
<dbReference type="RefSeq" id="XP_020006766.1">
    <property type="nucleotide sequence ID" value="XM_020151177.1"/>
</dbReference>
<name>A0A8B7TIJ0_CASCN</name>
<dbReference type="GO" id="GO:0009966">
    <property type="term" value="P:regulation of signal transduction"/>
    <property type="evidence" value="ECO:0007669"/>
    <property type="project" value="InterPro"/>
</dbReference>
<proteinExistence type="inferred from homology"/>
<dbReference type="Gene3D" id="6.10.250.1050">
    <property type="match status" value="1"/>
</dbReference>
<feature type="region of interest" description="Disordered" evidence="3">
    <location>
        <begin position="234"/>
        <end position="253"/>
    </location>
</feature>